<dbReference type="GO" id="GO:0009228">
    <property type="term" value="P:thiamine biosynthetic process"/>
    <property type="evidence" value="ECO:0007669"/>
    <property type="project" value="UniProtKB-KW"/>
</dbReference>
<dbReference type="GO" id="GO:0006281">
    <property type="term" value="P:DNA repair"/>
    <property type="evidence" value="ECO:0007669"/>
    <property type="project" value="UniProtKB-KW"/>
</dbReference>
<feature type="binding site" evidence="17">
    <location>
        <position position="119"/>
    </location>
    <ligand>
        <name>8-oxo-dGTP</name>
        <dbReference type="ChEBI" id="CHEBI:77896"/>
    </ligand>
</feature>
<evidence type="ECO:0000256" key="9">
    <source>
        <dbReference type="ARBA" id="ARBA00023204"/>
    </source>
</evidence>
<keyword evidence="5 18" id="KW-0479">Metal-binding</keyword>
<dbReference type="InterPro" id="IPR013785">
    <property type="entry name" value="Aldolase_TIM"/>
</dbReference>
<feature type="binding site" evidence="18">
    <location>
        <position position="57"/>
    </location>
    <ligand>
        <name>Mg(2+)</name>
        <dbReference type="ChEBI" id="CHEBI:18420"/>
    </ligand>
</feature>
<evidence type="ECO:0000256" key="2">
    <source>
        <dbReference type="ARBA" id="ARBA00005582"/>
    </source>
</evidence>
<comment type="similarity">
    <text evidence="2">Belongs to the Nudix hydrolase family.</text>
</comment>
<dbReference type="GO" id="GO:0035539">
    <property type="term" value="F:8-oxo-7,8-dihydrodeoxyguanosine triphosphate pyrophosphatase activity"/>
    <property type="evidence" value="ECO:0007669"/>
    <property type="project" value="UniProtKB-EC"/>
</dbReference>
<evidence type="ECO:0000256" key="10">
    <source>
        <dbReference type="ARBA" id="ARBA00035861"/>
    </source>
</evidence>
<dbReference type="Pfam" id="PF02581">
    <property type="entry name" value="TMP-TENI"/>
    <property type="match status" value="1"/>
</dbReference>
<keyword evidence="3" id="KW-0515">Mutator protein</keyword>
<dbReference type="Gene3D" id="3.90.79.10">
    <property type="entry name" value="Nucleoside Triphosphate Pyrophosphohydrolase"/>
    <property type="match status" value="1"/>
</dbReference>
<evidence type="ECO:0000256" key="11">
    <source>
        <dbReference type="ARBA" id="ARBA00036904"/>
    </source>
</evidence>
<protein>
    <recommendedName>
        <fullName evidence="13">8-oxo-dGTP diphosphatase</fullName>
        <ecNumber evidence="12">3.6.1.55</ecNumber>
    </recommendedName>
    <alternativeName>
        <fullName evidence="16">7,8-dihydro-8-oxoguanine-triphosphatase</fullName>
    </alternativeName>
    <alternativeName>
        <fullName evidence="15">Mutator protein MutT</fullName>
    </alternativeName>
    <alternativeName>
        <fullName evidence="14">dGTP pyrophosphohydrolase</fullName>
    </alternativeName>
</protein>
<feature type="binding site" evidence="17">
    <location>
        <position position="28"/>
    </location>
    <ligand>
        <name>8-oxo-dGTP</name>
        <dbReference type="ChEBI" id="CHEBI:77896"/>
    </ligand>
</feature>
<dbReference type="NCBIfam" id="TIGR00586">
    <property type="entry name" value="mutt"/>
    <property type="match status" value="1"/>
</dbReference>
<dbReference type="SUPFAM" id="SSF55811">
    <property type="entry name" value="Nudix"/>
    <property type="match status" value="1"/>
</dbReference>
<dbReference type="OrthoDB" id="9810648at2"/>
<dbReference type="EMBL" id="LM997413">
    <property type="protein sequence ID" value="CEA02881.1"/>
    <property type="molecule type" value="Genomic_DNA"/>
</dbReference>
<evidence type="ECO:0000256" key="3">
    <source>
        <dbReference type="ARBA" id="ARBA00022457"/>
    </source>
</evidence>
<dbReference type="PANTHER" id="PTHR47707:SF1">
    <property type="entry name" value="NUDIX HYDROLASE FAMILY PROTEIN"/>
    <property type="match status" value="1"/>
</dbReference>
<evidence type="ECO:0000256" key="12">
    <source>
        <dbReference type="ARBA" id="ARBA00038905"/>
    </source>
</evidence>
<feature type="domain" description="Nudix hydrolase" evidence="19">
    <location>
        <begin position="1"/>
        <end position="130"/>
    </location>
</feature>
<dbReference type="PATRIC" id="fig|1461581.3.peg.892"/>
<evidence type="ECO:0000256" key="13">
    <source>
        <dbReference type="ARBA" id="ARBA00040794"/>
    </source>
</evidence>
<dbReference type="GO" id="GO:0046872">
    <property type="term" value="F:metal ion binding"/>
    <property type="evidence" value="ECO:0007669"/>
    <property type="project" value="UniProtKB-KW"/>
</dbReference>
<dbReference type="PROSITE" id="PS51462">
    <property type="entry name" value="NUDIX"/>
    <property type="match status" value="1"/>
</dbReference>
<feature type="binding site" evidence="18">
    <location>
        <position position="37"/>
    </location>
    <ligand>
        <name>Mg(2+)</name>
        <dbReference type="ChEBI" id="CHEBI:18420"/>
    </ligand>
</feature>
<evidence type="ECO:0000256" key="18">
    <source>
        <dbReference type="PIRSR" id="PIRSR603561-2"/>
    </source>
</evidence>
<dbReference type="GO" id="GO:0044715">
    <property type="term" value="F:8-oxo-dGDP phosphatase activity"/>
    <property type="evidence" value="ECO:0007669"/>
    <property type="project" value="TreeGrafter"/>
</dbReference>
<dbReference type="GO" id="GO:0008413">
    <property type="term" value="F:8-oxo-7,8-dihydroguanosine triphosphate pyrophosphatase activity"/>
    <property type="evidence" value="ECO:0007669"/>
    <property type="project" value="InterPro"/>
</dbReference>
<evidence type="ECO:0000256" key="15">
    <source>
        <dbReference type="ARBA" id="ARBA00041979"/>
    </source>
</evidence>
<dbReference type="InterPro" id="IPR036206">
    <property type="entry name" value="ThiamineP_synth_sf"/>
</dbReference>
<dbReference type="FunFam" id="3.90.79.10:FF:000014">
    <property type="entry name" value="8-oxo-dGTP diphosphatase MutT"/>
    <property type="match status" value="1"/>
</dbReference>
<keyword evidence="9" id="KW-0234">DNA repair</keyword>
<comment type="catalytic activity">
    <reaction evidence="11">
        <text>8-oxo-GTP + H2O = 8-oxo-GMP + diphosphate + H(+)</text>
        <dbReference type="Rhea" id="RHEA:67616"/>
        <dbReference type="ChEBI" id="CHEBI:15377"/>
        <dbReference type="ChEBI" id="CHEBI:15378"/>
        <dbReference type="ChEBI" id="CHEBI:33019"/>
        <dbReference type="ChEBI" id="CHEBI:143553"/>
        <dbReference type="ChEBI" id="CHEBI:145694"/>
    </reaction>
</comment>
<dbReference type="NCBIfam" id="NF006530">
    <property type="entry name" value="PRK08999.1"/>
    <property type="match status" value="1"/>
</dbReference>
<dbReference type="PANTHER" id="PTHR47707">
    <property type="entry name" value="8-OXO-DGTP DIPHOSPHATASE"/>
    <property type="match status" value="1"/>
</dbReference>
<keyword evidence="7" id="KW-0378">Hydrolase</keyword>
<dbReference type="InterPro" id="IPR015797">
    <property type="entry name" value="NUDIX_hydrolase-like_dom_sf"/>
</dbReference>
<evidence type="ECO:0000256" key="4">
    <source>
        <dbReference type="ARBA" id="ARBA00022705"/>
    </source>
</evidence>
<dbReference type="CDD" id="cd03425">
    <property type="entry name" value="NUDIX_MutT_NudA_like"/>
    <property type="match status" value="1"/>
</dbReference>
<organism evidence="20">
    <name type="scientific">Pseudomonas saudimassiliensis</name>
    <dbReference type="NCBI Taxonomy" id="1461581"/>
    <lineage>
        <taxon>Bacteria</taxon>
        <taxon>Pseudomonadati</taxon>
        <taxon>Pseudomonadota</taxon>
        <taxon>Gammaproteobacteria</taxon>
        <taxon>Pseudomonadales</taxon>
        <taxon>Pseudomonadaceae</taxon>
        <taxon>Pseudomonas</taxon>
    </lineage>
</organism>
<dbReference type="Pfam" id="PF14815">
    <property type="entry name" value="NUDIX_4"/>
    <property type="match status" value="1"/>
</dbReference>
<evidence type="ECO:0000256" key="1">
    <source>
        <dbReference type="ARBA" id="ARBA00001946"/>
    </source>
</evidence>
<dbReference type="CDD" id="cd00564">
    <property type="entry name" value="TMP_TenI"/>
    <property type="match status" value="1"/>
</dbReference>
<dbReference type="RefSeq" id="WP_044498522.1">
    <property type="nucleotide sequence ID" value="NZ_LK391969.1"/>
</dbReference>
<name>A0A078MDT7_9PSED</name>
<evidence type="ECO:0000256" key="5">
    <source>
        <dbReference type="ARBA" id="ARBA00022723"/>
    </source>
</evidence>
<evidence type="ECO:0000256" key="6">
    <source>
        <dbReference type="ARBA" id="ARBA00022763"/>
    </source>
</evidence>
<evidence type="ECO:0000313" key="20">
    <source>
        <dbReference type="EMBL" id="CEA02881.1"/>
    </source>
</evidence>
<dbReference type="PRINTS" id="PR00502">
    <property type="entry name" value="NUDIXFAMILY"/>
</dbReference>
<feature type="binding site" evidence="17">
    <location>
        <position position="23"/>
    </location>
    <ligand>
        <name>8-oxo-dGTP</name>
        <dbReference type="ChEBI" id="CHEBI:77896"/>
    </ligand>
</feature>
<evidence type="ECO:0000256" key="8">
    <source>
        <dbReference type="ARBA" id="ARBA00022842"/>
    </source>
</evidence>
<dbReference type="InterPro" id="IPR000086">
    <property type="entry name" value="NUDIX_hydrolase_dom"/>
</dbReference>
<dbReference type="EC" id="3.6.1.55" evidence="12"/>
<dbReference type="InterPro" id="IPR003561">
    <property type="entry name" value="Mutator_MutT"/>
</dbReference>
<gene>
    <name evidence="20" type="ORF">BN1049_00910</name>
</gene>
<sequence>MRRIHVIAAVIRDAQGRILIAKRPDHAHQGGLWEFPGGKLEDGETRLEGLGRELQEELGITVTQARPLLDIRHDYPDKSVHLDVWLVTGFDGQAHGAEGQPVRWVTARELDDYPFPAANAPIVRAAQLPERYLITPDLADEAELMAGLERARAAGIGLAQLRQTGLSAEAYRALAERLLARFADEFQWLMKGDEPPPWPGVGWHLTSRQLRELPLRRRRPLENGALLAASCHDAEELALAEALGVDFVTLSPVQPTASHPDAAPLGWTRARELIDSVNMPVYLLGGLSANELEQAFEVGAQGIAGIRQLWR</sequence>
<accession>A0A078MDT7</accession>
<evidence type="ECO:0000256" key="16">
    <source>
        <dbReference type="ARBA" id="ARBA00042798"/>
    </source>
</evidence>
<proteinExistence type="inferred from homology"/>
<dbReference type="EMBL" id="LK391969">
    <property type="protein sequence ID" value="CEF25989.1"/>
    <property type="molecule type" value="Genomic_DNA"/>
</dbReference>
<dbReference type="SUPFAM" id="SSF51391">
    <property type="entry name" value="Thiamin phosphate synthase"/>
    <property type="match status" value="1"/>
</dbReference>
<dbReference type="InterPro" id="IPR020476">
    <property type="entry name" value="Nudix_hydrolase"/>
</dbReference>
<comment type="cofactor">
    <cofactor evidence="1 18">
        <name>Mg(2+)</name>
        <dbReference type="ChEBI" id="CHEBI:18420"/>
    </cofactor>
</comment>
<dbReference type="InterPro" id="IPR047127">
    <property type="entry name" value="MutT-like"/>
</dbReference>
<evidence type="ECO:0000256" key="7">
    <source>
        <dbReference type="ARBA" id="ARBA00022801"/>
    </source>
</evidence>
<dbReference type="InterPro" id="IPR029119">
    <property type="entry name" value="MutY_C"/>
</dbReference>
<feature type="binding site" evidence="17">
    <location>
        <begin position="34"/>
        <end position="37"/>
    </location>
    <ligand>
        <name>8-oxo-dGTP</name>
        <dbReference type="ChEBI" id="CHEBI:77896"/>
    </ligand>
</feature>
<dbReference type="PROSITE" id="PS00893">
    <property type="entry name" value="NUDIX_BOX"/>
    <property type="match status" value="1"/>
</dbReference>
<dbReference type="InterPro" id="IPR020084">
    <property type="entry name" value="NUDIX_hydrolase_CS"/>
</dbReference>
<comment type="catalytic activity">
    <reaction evidence="10">
        <text>8-oxo-dGTP + H2O = 8-oxo-dGMP + diphosphate + H(+)</text>
        <dbReference type="Rhea" id="RHEA:31575"/>
        <dbReference type="ChEBI" id="CHEBI:15377"/>
        <dbReference type="ChEBI" id="CHEBI:15378"/>
        <dbReference type="ChEBI" id="CHEBI:33019"/>
        <dbReference type="ChEBI" id="CHEBI:63224"/>
        <dbReference type="ChEBI" id="CHEBI:77896"/>
        <dbReference type="EC" id="3.6.1.55"/>
    </reaction>
</comment>
<evidence type="ECO:0000259" key="19">
    <source>
        <dbReference type="PROSITE" id="PS51462"/>
    </source>
</evidence>
<keyword evidence="6" id="KW-0227">DNA damage</keyword>
<dbReference type="AlphaFoldDB" id="A0A078MDT7"/>
<dbReference type="InterPro" id="IPR022998">
    <property type="entry name" value="ThiamineP_synth_TenI"/>
</dbReference>
<keyword evidence="8 18" id="KW-0460">Magnesium</keyword>
<dbReference type="GO" id="GO:0006260">
    <property type="term" value="P:DNA replication"/>
    <property type="evidence" value="ECO:0007669"/>
    <property type="project" value="UniProtKB-KW"/>
</dbReference>
<reference evidence="20" key="1">
    <citation type="submission" date="2014-07" db="EMBL/GenBank/DDBJ databases">
        <authorList>
            <person name="Urmite Genomes Urmite Genomes"/>
        </authorList>
    </citation>
    <scope>NUCLEOTIDE SEQUENCE</scope>
    <source>
        <strain evidence="20">12M76_air</strain>
    </source>
</reference>
<keyword evidence="4" id="KW-0235">DNA replication</keyword>
<dbReference type="Gene3D" id="3.20.20.70">
    <property type="entry name" value="Aldolase class I"/>
    <property type="match status" value="1"/>
</dbReference>
<dbReference type="GO" id="GO:0044716">
    <property type="term" value="F:8-oxo-GDP phosphatase activity"/>
    <property type="evidence" value="ECO:0007669"/>
    <property type="project" value="TreeGrafter"/>
</dbReference>
<evidence type="ECO:0000256" key="14">
    <source>
        <dbReference type="ARBA" id="ARBA00041592"/>
    </source>
</evidence>
<evidence type="ECO:0000256" key="17">
    <source>
        <dbReference type="PIRSR" id="PIRSR603561-1"/>
    </source>
</evidence>